<dbReference type="InterPro" id="IPR029016">
    <property type="entry name" value="GAF-like_dom_sf"/>
</dbReference>
<dbReference type="EMBL" id="VOSK01000743">
    <property type="protein sequence ID" value="MPR31509.1"/>
    <property type="molecule type" value="Genomic_DNA"/>
</dbReference>
<feature type="non-terminal residue" evidence="2">
    <location>
        <position position="1"/>
    </location>
</feature>
<dbReference type="PANTHER" id="PTHR43102:SF2">
    <property type="entry name" value="GAF DOMAIN-CONTAINING PROTEIN"/>
    <property type="match status" value="1"/>
</dbReference>
<reference evidence="2 3" key="1">
    <citation type="journal article" date="2019" name="Syst. Appl. Microbiol.">
        <title>Microvirga tunisiensis sp. nov., a root nodule symbiotic bacterium isolated from Lupinus micranthus and L. luteus grown in Northern Tunisia.</title>
        <authorList>
            <person name="Msaddak A."/>
            <person name="Rejili M."/>
            <person name="Duran D."/>
            <person name="Mars M."/>
            <person name="Palacios J.M."/>
            <person name="Ruiz-Argueso T."/>
            <person name="Rey L."/>
            <person name="Imperial J."/>
        </authorList>
    </citation>
    <scope>NUCLEOTIDE SEQUENCE [LARGE SCALE GENOMIC DNA]</scope>
    <source>
        <strain evidence="2 3">Lmie10</strain>
    </source>
</reference>
<dbReference type="AlphaFoldDB" id="A0A5N7MYL4"/>
<dbReference type="RefSeq" id="WP_152718645.1">
    <property type="nucleotide sequence ID" value="NZ_VOSJ01000794.1"/>
</dbReference>
<comment type="caution">
    <text evidence="2">The sequence shown here is derived from an EMBL/GenBank/DDBJ whole genome shotgun (WGS) entry which is preliminary data.</text>
</comment>
<feature type="domain" description="GAF" evidence="1">
    <location>
        <begin position="139"/>
        <end position="266"/>
    </location>
</feature>
<dbReference type="SUPFAM" id="SSF55781">
    <property type="entry name" value="GAF domain-like"/>
    <property type="match status" value="1"/>
</dbReference>
<dbReference type="Pfam" id="PF01590">
    <property type="entry name" value="GAF"/>
    <property type="match status" value="1"/>
</dbReference>
<proteinExistence type="predicted"/>
<gene>
    <name evidence="2" type="ORF">FS320_43350</name>
</gene>
<dbReference type="PANTHER" id="PTHR43102">
    <property type="entry name" value="SLR1143 PROTEIN"/>
    <property type="match status" value="1"/>
</dbReference>
<accession>A0A5N7MYL4</accession>
<sequence>PMSSPPTRSDVPNLAAMKKAQQIGSPKPQVRSSQPAQVNTIGQLSRWAPFNCQVSVEAFSEAWGVHNGQQAQSEAAGKEAEGSGDDHAEHLAHLFLCESDVFGRCLCSQEVELDFTLDPNEVLRLDALADLKVEKCIPDATVDRITAFARDHFRVGLCLVNLIEADRALVLSRQGIDVSEIPRNLVFCAYTILQDEVLVIPDARADERFKNNPLVTGDPFLRFYAGAALIYEGEVRLGSLSLLDTKPRSFSRGERAELRMLADHVVSIIISRAMGLPEPDLSTALSM</sequence>
<protein>
    <submittedName>
        <fullName evidence="2">GAF domain-containing protein</fullName>
    </submittedName>
</protein>
<keyword evidence="3" id="KW-1185">Reference proteome</keyword>
<dbReference type="OrthoDB" id="315417at2"/>
<name>A0A5N7MYL4_9HYPH</name>
<dbReference type="Proteomes" id="UP000403266">
    <property type="component" value="Unassembled WGS sequence"/>
</dbReference>
<evidence type="ECO:0000313" key="2">
    <source>
        <dbReference type="EMBL" id="MPR31509.1"/>
    </source>
</evidence>
<dbReference type="Gene3D" id="3.30.450.40">
    <property type="match status" value="1"/>
</dbReference>
<evidence type="ECO:0000259" key="1">
    <source>
        <dbReference type="Pfam" id="PF01590"/>
    </source>
</evidence>
<dbReference type="InterPro" id="IPR003018">
    <property type="entry name" value="GAF"/>
</dbReference>
<evidence type="ECO:0000313" key="3">
    <source>
        <dbReference type="Proteomes" id="UP000403266"/>
    </source>
</evidence>
<organism evidence="2 3">
    <name type="scientific">Microvirga tunisiensis</name>
    <dbReference type="NCBI Taxonomy" id="2108360"/>
    <lineage>
        <taxon>Bacteria</taxon>
        <taxon>Pseudomonadati</taxon>
        <taxon>Pseudomonadota</taxon>
        <taxon>Alphaproteobacteria</taxon>
        <taxon>Hyphomicrobiales</taxon>
        <taxon>Methylobacteriaceae</taxon>
        <taxon>Microvirga</taxon>
    </lineage>
</organism>